<dbReference type="PANTHER" id="PTHR22306:SF2">
    <property type="entry name" value="CHROMOSOME 7 OPEN READING FRAME 50"/>
    <property type="match status" value="1"/>
</dbReference>
<reference evidence="3 4" key="1">
    <citation type="journal article" date="2020" name="ISME J.">
        <title>Uncovering the hidden diversity of litter-decomposition mechanisms in mushroom-forming fungi.</title>
        <authorList>
            <person name="Floudas D."/>
            <person name="Bentzer J."/>
            <person name="Ahren D."/>
            <person name="Johansson T."/>
            <person name="Persson P."/>
            <person name="Tunlid A."/>
        </authorList>
    </citation>
    <scope>NUCLEOTIDE SEQUENCE [LARGE SCALE GENOMIC DNA]</scope>
    <source>
        <strain evidence="3 4">CBS 101986</strain>
    </source>
</reference>
<feature type="region of interest" description="Disordered" evidence="1">
    <location>
        <begin position="1"/>
        <end position="124"/>
    </location>
</feature>
<sequence>MGKKSSKEIVQEETPVIEATEAKQSKKKSKPTKPEDIQQADADGTKPAGVSAKELKKKLRESRTIRPAVPELPIPEEIKKSKKRKHRSENAEEKPVAPVEEEEPPKKKRKNRTEFADPRVDASLNSQARKALEYAFTQMNKPKKWRFNKARQNWLIRNVWAPESISDAYFPLVIKYLQNVQGGSREKLKETCELHLKVPDVDTPAEKNTPPATATTEQPKSILKTTAPTTTTDSSAAKPTPGSLISPAPGPLITPTPGPLIAGPLVDTPATVKPGPKAEALLAEIRRSRAHTILAALNSDSKTDDEDEET</sequence>
<protein>
    <recommendedName>
        <fullName evidence="2">WKF domain-containing protein</fullName>
    </recommendedName>
</protein>
<evidence type="ECO:0000259" key="2">
    <source>
        <dbReference type="Pfam" id="PF10180"/>
    </source>
</evidence>
<evidence type="ECO:0000313" key="3">
    <source>
        <dbReference type="EMBL" id="KAF5321314.1"/>
    </source>
</evidence>
<feature type="compositionally biased region" description="Pro residues" evidence="1">
    <location>
        <begin position="248"/>
        <end position="258"/>
    </location>
</feature>
<proteinExistence type="predicted"/>
<feature type="compositionally biased region" description="Basic and acidic residues" evidence="1">
    <location>
        <begin position="1"/>
        <end position="10"/>
    </location>
</feature>
<accession>A0A8H5F2K9</accession>
<feature type="compositionally biased region" description="Low complexity" evidence="1">
    <location>
        <begin position="220"/>
        <end position="241"/>
    </location>
</feature>
<dbReference type="InterPro" id="IPR019327">
    <property type="entry name" value="WKF"/>
</dbReference>
<comment type="caution">
    <text evidence="3">The sequence shown here is derived from an EMBL/GenBank/DDBJ whole genome shotgun (WGS) entry which is preliminary data.</text>
</comment>
<organism evidence="3 4">
    <name type="scientific">Psilocybe cf. subviscida</name>
    <dbReference type="NCBI Taxonomy" id="2480587"/>
    <lineage>
        <taxon>Eukaryota</taxon>
        <taxon>Fungi</taxon>
        <taxon>Dikarya</taxon>
        <taxon>Basidiomycota</taxon>
        <taxon>Agaricomycotina</taxon>
        <taxon>Agaricomycetes</taxon>
        <taxon>Agaricomycetidae</taxon>
        <taxon>Agaricales</taxon>
        <taxon>Agaricineae</taxon>
        <taxon>Strophariaceae</taxon>
        <taxon>Psilocybe</taxon>
    </lineage>
</organism>
<gene>
    <name evidence="3" type="ORF">D9619_000993</name>
</gene>
<name>A0A8H5F2K9_9AGAR</name>
<feature type="domain" description="WKF" evidence="2">
    <location>
        <begin position="133"/>
        <end position="193"/>
    </location>
</feature>
<dbReference type="OrthoDB" id="10261563at2759"/>
<keyword evidence="4" id="KW-1185">Reference proteome</keyword>
<dbReference type="PANTHER" id="PTHR22306">
    <property type="entry name" value="CHROMOSOME 7 OPEN READING FRAME 50"/>
    <property type="match status" value="1"/>
</dbReference>
<dbReference type="EMBL" id="JAACJJ010000028">
    <property type="protein sequence ID" value="KAF5321314.1"/>
    <property type="molecule type" value="Genomic_DNA"/>
</dbReference>
<dbReference type="Proteomes" id="UP000567179">
    <property type="component" value="Unassembled WGS sequence"/>
</dbReference>
<dbReference type="Pfam" id="PF10180">
    <property type="entry name" value="WKF"/>
    <property type="match status" value="1"/>
</dbReference>
<dbReference type="AlphaFoldDB" id="A0A8H5F2K9"/>
<evidence type="ECO:0000313" key="4">
    <source>
        <dbReference type="Proteomes" id="UP000567179"/>
    </source>
</evidence>
<evidence type="ECO:0000256" key="1">
    <source>
        <dbReference type="SAM" id="MobiDB-lite"/>
    </source>
</evidence>
<feature type="compositionally biased region" description="Polar residues" evidence="1">
    <location>
        <begin position="210"/>
        <end position="219"/>
    </location>
</feature>
<feature type="region of interest" description="Disordered" evidence="1">
    <location>
        <begin position="200"/>
        <end position="272"/>
    </location>
</feature>